<sequence>MEALKLATIDDLLSSPDEDLELINGDIVRRPMTRPLHGRAQGNTREELGWFNRRGGPDGWWIITEASVAYERNECPSHDLAGWRKSRLPTLPEGLIDLPPDWVCEIVSPGHERKDTQQIPLLLQRHQVPFYWLIWPEERKLVAHELQAGSFRVIATLDHRRNARVPPFEEMELDLGYILAGAPGAGSSEP</sequence>
<gene>
    <name evidence="2" type="ORF">CKO31_21640</name>
</gene>
<dbReference type="EMBL" id="NRRV01000077">
    <property type="protein sequence ID" value="MBK1633309.1"/>
    <property type="molecule type" value="Genomic_DNA"/>
</dbReference>
<comment type="caution">
    <text evidence="2">The sequence shown here is derived from an EMBL/GenBank/DDBJ whole genome shotgun (WGS) entry which is preliminary data.</text>
</comment>
<organism evidence="2 3">
    <name type="scientific">Thiohalocapsa halophila</name>
    <dbReference type="NCBI Taxonomy" id="69359"/>
    <lineage>
        <taxon>Bacteria</taxon>
        <taxon>Pseudomonadati</taxon>
        <taxon>Pseudomonadota</taxon>
        <taxon>Gammaproteobacteria</taxon>
        <taxon>Chromatiales</taxon>
        <taxon>Chromatiaceae</taxon>
        <taxon>Thiohalocapsa</taxon>
    </lineage>
</organism>
<keyword evidence="3" id="KW-1185">Reference proteome</keyword>
<name>A0ABS1CP91_9GAMM</name>
<dbReference type="InterPro" id="IPR012296">
    <property type="entry name" value="Nuclease_put_TT1808"/>
</dbReference>
<protein>
    <recommendedName>
        <fullName evidence="1">Putative restriction endonuclease domain-containing protein</fullName>
    </recommendedName>
</protein>
<dbReference type="RefSeq" id="WP_200241573.1">
    <property type="nucleotide sequence ID" value="NZ_NRRV01000077.1"/>
</dbReference>
<dbReference type="PANTHER" id="PTHR34107:SF4">
    <property type="entry name" value="SLL1222 PROTEIN"/>
    <property type="match status" value="1"/>
</dbReference>
<dbReference type="InterPro" id="IPR011335">
    <property type="entry name" value="Restrct_endonuc-II-like"/>
</dbReference>
<proteinExistence type="predicted"/>
<dbReference type="InterPro" id="IPR008538">
    <property type="entry name" value="Uma2"/>
</dbReference>
<reference evidence="2 3" key="1">
    <citation type="journal article" date="2020" name="Microorganisms">
        <title>Osmotic Adaptation and Compatible Solute Biosynthesis of Phototrophic Bacteria as Revealed from Genome Analyses.</title>
        <authorList>
            <person name="Imhoff J.F."/>
            <person name="Rahn T."/>
            <person name="Kunzel S."/>
            <person name="Keller A."/>
            <person name="Neulinger S.C."/>
        </authorList>
    </citation>
    <scope>NUCLEOTIDE SEQUENCE [LARGE SCALE GENOMIC DNA]</scope>
    <source>
        <strain evidence="2 3">DSM 6210</strain>
    </source>
</reference>
<dbReference type="PANTHER" id="PTHR34107">
    <property type="entry name" value="SLL0198 PROTEIN-RELATED"/>
    <property type="match status" value="1"/>
</dbReference>
<dbReference type="Gene3D" id="3.90.1570.10">
    <property type="entry name" value="tt1808, chain A"/>
    <property type="match status" value="1"/>
</dbReference>
<evidence type="ECO:0000259" key="1">
    <source>
        <dbReference type="Pfam" id="PF05685"/>
    </source>
</evidence>
<feature type="domain" description="Putative restriction endonuclease" evidence="1">
    <location>
        <begin position="12"/>
        <end position="175"/>
    </location>
</feature>
<dbReference type="Pfam" id="PF05685">
    <property type="entry name" value="Uma2"/>
    <property type="match status" value="1"/>
</dbReference>
<evidence type="ECO:0000313" key="3">
    <source>
        <dbReference type="Proteomes" id="UP000748752"/>
    </source>
</evidence>
<evidence type="ECO:0000313" key="2">
    <source>
        <dbReference type="EMBL" id="MBK1633309.1"/>
    </source>
</evidence>
<accession>A0ABS1CP91</accession>
<dbReference type="SUPFAM" id="SSF52980">
    <property type="entry name" value="Restriction endonuclease-like"/>
    <property type="match status" value="1"/>
</dbReference>
<dbReference type="Proteomes" id="UP000748752">
    <property type="component" value="Unassembled WGS sequence"/>
</dbReference>
<dbReference type="CDD" id="cd06260">
    <property type="entry name" value="DUF820-like"/>
    <property type="match status" value="1"/>
</dbReference>